<dbReference type="EMBL" id="AUXZ01000119">
    <property type="protein sequence ID" value="KZN46152.1"/>
    <property type="molecule type" value="Genomic_DNA"/>
</dbReference>
<dbReference type="RefSeq" id="WP_063363612.1">
    <property type="nucleotide sequence ID" value="NZ_AUXZ01000119.1"/>
</dbReference>
<dbReference type="PROSITE" id="PS50965">
    <property type="entry name" value="NERD"/>
    <property type="match status" value="1"/>
</dbReference>
<proteinExistence type="predicted"/>
<feature type="domain" description="NERD" evidence="1">
    <location>
        <begin position="222"/>
        <end position="337"/>
    </location>
</feature>
<dbReference type="Pfam" id="PF08378">
    <property type="entry name" value="NERD"/>
    <property type="match status" value="1"/>
</dbReference>
<protein>
    <recommendedName>
        <fullName evidence="1">NERD domain-containing protein</fullName>
    </recommendedName>
</protein>
<evidence type="ECO:0000259" key="1">
    <source>
        <dbReference type="PROSITE" id="PS50965"/>
    </source>
</evidence>
<comment type="caution">
    <text evidence="2">The sequence shown here is derived from an EMBL/GenBank/DDBJ whole genome shotgun (WGS) entry which is preliminary data.</text>
</comment>
<name>A0A167B4I5_9GAMM</name>
<dbReference type="InterPro" id="IPR011528">
    <property type="entry name" value="NERD"/>
</dbReference>
<dbReference type="AlphaFoldDB" id="A0A167B4I5"/>
<dbReference type="Proteomes" id="UP000076503">
    <property type="component" value="Unassembled WGS sequence"/>
</dbReference>
<organism evidence="2 3">
    <name type="scientific">Pseudoalteromonas luteoviolacea H33</name>
    <dbReference type="NCBI Taxonomy" id="1365251"/>
    <lineage>
        <taxon>Bacteria</taxon>
        <taxon>Pseudomonadati</taxon>
        <taxon>Pseudomonadota</taxon>
        <taxon>Gammaproteobacteria</taxon>
        <taxon>Alteromonadales</taxon>
        <taxon>Pseudoalteromonadaceae</taxon>
        <taxon>Pseudoalteromonas</taxon>
    </lineage>
</organism>
<dbReference type="OrthoDB" id="6308828at2"/>
<sequence length="389" mass="44349">MNRWILFLLLLSGWVKGMPAQLDASQCERYATELALLQSSKKMSDTDQARIFRLTERIEQYCQSPTQIVNVTENHSNLPVFGASQFRDPKVYSKWQAFYEKPIICHDGEQTFQSAVRCAELVAEQKQAFEALLAQQNKLSEQAERAQVFAKPPVISGSVASLNSIVPHSHELPNTLDDNIEKQPDHFTRFGFWLSIVLCGYIVIELAKRFLSKDYSTSYSSKKRSFKKTYDVLSSKLDKKKYIIVHRSMSPLLEELDIDGVVLSPFGVFVFICSQHVGEIEANLHSEMWHVTKEGSAQFFLNPLNSSKVRAGKLAKYIGAKSGVRHMVAFNNGCRFYPGRPANCFENSQVALEVMRYTQFLYSYEQLRYFEQRLYSASHVVASGQEVIS</sequence>
<gene>
    <name evidence="2" type="ORF">N476_03250</name>
</gene>
<reference evidence="2 3" key="1">
    <citation type="submission" date="2013-07" db="EMBL/GenBank/DDBJ databases">
        <title>Comparative Genomic and Metabolomic Analysis of Twelve Strains of Pseudoalteromonas luteoviolacea.</title>
        <authorList>
            <person name="Vynne N.G."/>
            <person name="Mansson M."/>
            <person name="Gram L."/>
        </authorList>
    </citation>
    <scope>NUCLEOTIDE SEQUENCE [LARGE SCALE GENOMIC DNA]</scope>
    <source>
        <strain evidence="2 3">H33</strain>
    </source>
</reference>
<evidence type="ECO:0000313" key="3">
    <source>
        <dbReference type="Proteomes" id="UP000076503"/>
    </source>
</evidence>
<evidence type="ECO:0000313" key="2">
    <source>
        <dbReference type="EMBL" id="KZN46152.1"/>
    </source>
</evidence>
<dbReference type="PATRIC" id="fig|1365251.3.peg.4426"/>
<accession>A0A167B4I5</accession>